<reference evidence="1 2" key="1">
    <citation type="submission" date="2021-06" db="EMBL/GenBank/DDBJ databases">
        <authorList>
            <person name="Kallberg Y."/>
            <person name="Tangrot J."/>
            <person name="Rosling A."/>
        </authorList>
    </citation>
    <scope>NUCLEOTIDE SEQUENCE [LARGE SCALE GENOMIC DNA]</scope>
    <source>
        <strain evidence="1 2">120-4 pot B 10/14</strain>
    </source>
</reference>
<proteinExistence type="predicted"/>
<organism evidence="1 2">
    <name type="scientific">Gigaspora margarita</name>
    <dbReference type="NCBI Taxonomy" id="4874"/>
    <lineage>
        <taxon>Eukaryota</taxon>
        <taxon>Fungi</taxon>
        <taxon>Fungi incertae sedis</taxon>
        <taxon>Mucoromycota</taxon>
        <taxon>Glomeromycotina</taxon>
        <taxon>Glomeromycetes</taxon>
        <taxon>Diversisporales</taxon>
        <taxon>Gigasporaceae</taxon>
        <taxon>Gigaspora</taxon>
    </lineage>
</organism>
<feature type="non-terminal residue" evidence="1">
    <location>
        <position position="1"/>
    </location>
</feature>
<accession>A0ABN7XBT6</accession>
<name>A0ABN7XBT6_GIGMA</name>
<protein>
    <submittedName>
        <fullName evidence="1">45068_t:CDS:1</fullName>
    </submittedName>
</protein>
<keyword evidence="2" id="KW-1185">Reference proteome</keyword>
<comment type="caution">
    <text evidence="1">The sequence shown here is derived from an EMBL/GenBank/DDBJ whole genome shotgun (WGS) entry which is preliminary data.</text>
</comment>
<dbReference type="EMBL" id="CAJVQB010115524">
    <property type="protein sequence ID" value="CAG8852721.1"/>
    <property type="molecule type" value="Genomic_DNA"/>
</dbReference>
<sequence length="57" mass="6635">EELDNKKKIALPDKLDKHLIKYMPPIIPVLVILSSHKTPKWGKLGKEDLEIVLEKYK</sequence>
<gene>
    <name evidence="1" type="ORF">GMARGA_LOCUS41542</name>
</gene>
<feature type="non-terminal residue" evidence="1">
    <location>
        <position position="57"/>
    </location>
</feature>
<evidence type="ECO:0000313" key="2">
    <source>
        <dbReference type="Proteomes" id="UP000789901"/>
    </source>
</evidence>
<evidence type="ECO:0000313" key="1">
    <source>
        <dbReference type="EMBL" id="CAG8852721.1"/>
    </source>
</evidence>
<dbReference type="Proteomes" id="UP000789901">
    <property type="component" value="Unassembled WGS sequence"/>
</dbReference>